<reference evidence="1" key="1">
    <citation type="submission" date="2021-09" db="EMBL/GenBank/DDBJ databases">
        <title>A high-quality genome of the endoparasitic fungus Hirsutella rhossiliensis with a comparison of Hirsutella genomes reveals transposable elements contributing to genome size variation.</title>
        <authorList>
            <person name="Lin R."/>
            <person name="Jiao Y."/>
            <person name="Sun X."/>
            <person name="Ling J."/>
            <person name="Xie B."/>
            <person name="Cheng X."/>
        </authorList>
    </citation>
    <scope>NUCLEOTIDE SEQUENCE</scope>
    <source>
        <strain evidence="1">HR02</strain>
    </source>
</reference>
<comment type="caution">
    <text evidence="1">The sequence shown here is derived from an EMBL/GenBank/DDBJ whole genome shotgun (WGS) entry which is preliminary data.</text>
</comment>
<keyword evidence="2" id="KW-1185">Reference proteome</keyword>
<sequence length="110" mass="12326">MAYYDLVTSEALFAKYTPGGAESFDSLYKSDDFEGGVSRWDTAHLFASRVICAKPQKRLALFSDRNFPDSVGGVHVCIDRLVDGPTAGFRDKYEHQIVRQQQQPDSLGYV</sequence>
<dbReference type="EMBL" id="JAIZPD010000003">
    <property type="protein sequence ID" value="KAH0965718.1"/>
    <property type="molecule type" value="Genomic_DNA"/>
</dbReference>
<dbReference type="AlphaFoldDB" id="A0A9P8SJW3"/>
<gene>
    <name evidence="1" type="ORF">HRG_03734</name>
</gene>
<evidence type="ECO:0000313" key="1">
    <source>
        <dbReference type="EMBL" id="KAH0965718.1"/>
    </source>
</evidence>
<protein>
    <submittedName>
        <fullName evidence="1">Uncharacterized protein</fullName>
    </submittedName>
</protein>
<name>A0A9P8SJW3_9HYPO</name>
<dbReference type="GeneID" id="68352863"/>
<dbReference type="RefSeq" id="XP_044723231.1">
    <property type="nucleotide sequence ID" value="XM_044862205.1"/>
</dbReference>
<dbReference type="Proteomes" id="UP000824596">
    <property type="component" value="Unassembled WGS sequence"/>
</dbReference>
<evidence type="ECO:0000313" key="2">
    <source>
        <dbReference type="Proteomes" id="UP000824596"/>
    </source>
</evidence>
<organism evidence="1 2">
    <name type="scientific">Hirsutella rhossiliensis</name>
    <dbReference type="NCBI Taxonomy" id="111463"/>
    <lineage>
        <taxon>Eukaryota</taxon>
        <taxon>Fungi</taxon>
        <taxon>Dikarya</taxon>
        <taxon>Ascomycota</taxon>
        <taxon>Pezizomycotina</taxon>
        <taxon>Sordariomycetes</taxon>
        <taxon>Hypocreomycetidae</taxon>
        <taxon>Hypocreales</taxon>
        <taxon>Ophiocordycipitaceae</taxon>
        <taxon>Hirsutella</taxon>
    </lineage>
</organism>
<dbReference type="OrthoDB" id="4923338at2759"/>
<accession>A0A9P8SJW3</accession>
<proteinExistence type="predicted"/>